<organism evidence="2 3">
    <name type="scientific">Spartinivicinus marinus</name>
    <dbReference type="NCBI Taxonomy" id="2994442"/>
    <lineage>
        <taxon>Bacteria</taxon>
        <taxon>Pseudomonadati</taxon>
        <taxon>Pseudomonadota</taxon>
        <taxon>Gammaproteobacteria</taxon>
        <taxon>Oceanospirillales</taxon>
        <taxon>Zooshikellaceae</taxon>
        <taxon>Spartinivicinus</taxon>
    </lineage>
</organism>
<dbReference type="Gene3D" id="2.60.120.10">
    <property type="entry name" value="Jelly Rolls"/>
    <property type="match status" value="1"/>
</dbReference>
<evidence type="ECO:0000313" key="2">
    <source>
        <dbReference type="EMBL" id="NYZ67513.1"/>
    </source>
</evidence>
<dbReference type="InterPro" id="IPR018490">
    <property type="entry name" value="cNMP-bd_dom_sf"/>
</dbReference>
<sequence>MSARLINILNQLTPAPEQGLDVLISRSKHLQVEANQVLISCNSKPQYLYAIEQGLLRAVFVTQDGKEYSKEFYWENDIIFVMRYLMTKKPLPYSIETIEPCTLYQMPIDIYQKLIDSKAVWLRYHQKHIEHQLLSKEIKEELLLLHSNEQKVEKVYELFPHFVCRVPATLIASYLGLSPVSVSRIKKRLGL</sequence>
<protein>
    <submittedName>
        <fullName evidence="2">Crp/Fnr family transcriptional regulator</fullName>
    </submittedName>
</protein>
<dbReference type="Proteomes" id="UP000569732">
    <property type="component" value="Unassembled WGS sequence"/>
</dbReference>
<gene>
    <name evidence="2" type="ORF">H0A36_15960</name>
</gene>
<dbReference type="EMBL" id="JACCKB010000026">
    <property type="protein sequence ID" value="NYZ67513.1"/>
    <property type="molecule type" value="Genomic_DNA"/>
</dbReference>
<dbReference type="Pfam" id="PF00027">
    <property type="entry name" value="cNMP_binding"/>
    <property type="match status" value="1"/>
</dbReference>
<dbReference type="CDD" id="cd00038">
    <property type="entry name" value="CAP_ED"/>
    <property type="match status" value="1"/>
</dbReference>
<keyword evidence="3" id="KW-1185">Reference proteome</keyword>
<dbReference type="InterPro" id="IPR000595">
    <property type="entry name" value="cNMP-bd_dom"/>
</dbReference>
<reference evidence="2 3" key="1">
    <citation type="submission" date="2020-07" db="EMBL/GenBank/DDBJ databases">
        <title>Endozoicomonas sp. nov., isolated from sediment.</title>
        <authorList>
            <person name="Gu T."/>
        </authorList>
    </citation>
    <scope>NUCLEOTIDE SEQUENCE [LARGE SCALE GENOMIC DNA]</scope>
    <source>
        <strain evidence="2 3">SM1973</strain>
    </source>
</reference>
<dbReference type="AlphaFoldDB" id="A0A853I282"/>
<dbReference type="SUPFAM" id="SSF51206">
    <property type="entry name" value="cAMP-binding domain-like"/>
    <property type="match status" value="1"/>
</dbReference>
<dbReference type="InterPro" id="IPR014710">
    <property type="entry name" value="RmlC-like_jellyroll"/>
</dbReference>
<accession>A0A853I282</accession>
<dbReference type="RefSeq" id="WP_180569534.1">
    <property type="nucleotide sequence ID" value="NZ_JACCKB010000026.1"/>
</dbReference>
<evidence type="ECO:0000313" key="3">
    <source>
        <dbReference type="Proteomes" id="UP000569732"/>
    </source>
</evidence>
<evidence type="ECO:0000259" key="1">
    <source>
        <dbReference type="Pfam" id="PF00027"/>
    </source>
</evidence>
<comment type="caution">
    <text evidence="2">The sequence shown here is derived from an EMBL/GenBank/DDBJ whole genome shotgun (WGS) entry which is preliminary data.</text>
</comment>
<proteinExistence type="predicted"/>
<feature type="domain" description="Cyclic nucleotide-binding" evidence="1">
    <location>
        <begin position="31"/>
        <end position="117"/>
    </location>
</feature>
<name>A0A853I282_9GAMM</name>